<sequence>MSEFKRDIEIYDVSNSNGVNFNIIIFGSRVKIQVSNSNGVNFNLLCL</sequence>
<organism evidence="1 2">
    <name type="scientific">Campylobacter rectus RM3267</name>
    <dbReference type="NCBI Taxonomy" id="553218"/>
    <lineage>
        <taxon>Bacteria</taxon>
        <taxon>Pseudomonadati</taxon>
        <taxon>Campylobacterota</taxon>
        <taxon>Epsilonproteobacteria</taxon>
        <taxon>Campylobacterales</taxon>
        <taxon>Campylobacteraceae</taxon>
        <taxon>Campylobacter</taxon>
    </lineage>
</organism>
<keyword evidence="2" id="KW-1185">Reference proteome</keyword>
<gene>
    <name evidence="1" type="ORF">CAMRE0001_1319</name>
</gene>
<dbReference type="AlphaFoldDB" id="B9D010"/>
<proteinExistence type="predicted"/>
<evidence type="ECO:0000313" key="2">
    <source>
        <dbReference type="Proteomes" id="UP000003082"/>
    </source>
</evidence>
<evidence type="ECO:0000313" key="1">
    <source>
        <dbReference type="EMBL" id="EEF14601.1"/>
    </source>
</evidence>
<name>B9D010_CAMRE</name>
<protein>
    <submittedName>
        <fullName evidence="1">Uncharacterized protein</fullName>
    </submittedName>
</protein>
<dbReference type="Proteomes" id="UP000003082">
    <property type="component" value="Unassembled WGS sequence"/>
</dbReference>
<comment type="caution">
    <text evidence="1">The sequence shown here is derived from an EMBL/GenBank/DDBJ whole genome shotgun (WGS) entry which is preliminary data.</text>
</comment>
<accession>B9D010</accession>
<reference evidence="1 2" key="1">
    <citation type="submission" date="2008-08" db="EMBL/GenBank/DDBJ databases">
        <authorList>
            <person name="Madupu R."/>
            <person name="Durkin A.S."/>
            <person name="Torralba M."/>
            <person name="Methe B."/>
            <person name="Sutton G.G."/>
            <person name="Strausberg R.L."/>
            <person name="Nelson K.E."/>
        </authorList>
    </citation>
    <scope>NUCLEOTIDE SEQUENCE [LARGE SCALE GENOMIC DNA]</scope>
    <source>
        <strain evidence="1 2">RM3267</strain>
    </source>
</reference>
<dbReference type="EMBL" id="ACFU01000005">
    <property type="protein sequence ID" value="EEF14601.1"/>
    <property type="molecule type" value="Genomic_DNA"/>
</dbReference>